<reference evidence="4" key="1">
    <citation type="submission" date="2020-05" db="EMBL/GenBank/DDBJ databases">
        <authorList>
            <person name="Chiriac C."/>
            <person name="Salcher M."/>
            <person name="Ghai R."/>
            <person name="Kavagutti S V."/>
        </authorList>
    </citation>
    <scope>NUCLEOTIDE SEQUENCE</scope>
</reference>
<proteinExistence type="predicted"/>
<feature type="transmembrane region" description="Helical" evidence="2">
    <location>
        <begin position="92"/>
        <end position="114"/>
    </location>
</feature>
<dbReference type="PRINTS" id="PR00625">
    <property type="entry name" value="JDOMAIN"/>
</dbReference>
<dbReference type="InterPro" id="IPR036869">
    <property type="entry name" value="J_dom_sf"/>
</dbReference>
<sequence>MTYYKVLDVAETATDSQIRDAYRNAVRRVHPDTATTLSDTASSEMAAISEAWSVLSDNELRKLYDISRKAMGATTSVSSPAQPQPQYEHAQFPWRMVLTFIVVGVVVVLVLNALSGPAVVSGPDGLIQSGSCVVVDENSAVSEVDCALEHYGVVSQLVGFDMVCPSDQESYRDRQGMGTACVVPK</sequence>
<keyword evidence="1" id="KW-0143">Chaperone</keyword>
<protein>
    <submittedName>
        <fullName evidence="4">Unannotated protein</fullName>
    </submittedName>
</protein>
<dbReference type="Pfam" id="PF00226">
    <property type="entry name" value="DnaJ"/>
    <property type="match status" value="1"/>
</dbReference>
<evidence type="ECO:0000256" key="1">
    <source>
        <dbReference type="ARBA" id="ARBA00023186"/>
    </source>
</evidence>
<name>A0A6J6KYJ2_9ZZZZ</name>
<dbReference type="PROSITE" id="PS50076">
    <property type="entry name" value="DNAJ_2"/>
    <property type="match status" value="1"/>
</dbReference>
<dbReference type="InterPro" id="IPR001623">
    <property type="entry name" value="DnaJ_domain"/>
</dbReference>
<dbReference type="GO" id="GO:0042026">
    <property type="term" value="P:protein refolding"/>
    <property type="evidence" value="ECO:0007669"/>
    <property type="project" value="TreeGrafter"/>
</dbReference>
<evidence type="ECO:0000313" key="4">
    <source>
        <dbReference type="EMBL" id="CAB4653968.1"/>
    </source>
</evidence>
<dbReference type="SUPFAM" id="SSF46565">
    <property type="entry name" value="Chaperone J-domain"/>
    <property type="match status" value="1"/>
</dbReference>
<dbReference type="CDD" id="cd06257">
    <property type="entry name" value="DnaJ"/>
    <property type="match status" value="1"/>
</dbReference>
<dbReference type="AlphaFoldDB" id="A0A6J6KYJ2"/>
<dbReference type="GO" id="GO:0005737">
    <property type="term" value="C:cytoplasm"/>
    <property type="evidence" value="ECO:0007669"/>
    <property type="project" value="TreeGrafter"/>
</dbReference>
<keyword evidence="2" id="KW-0472">Membrane</keyword>
<evidence type="ECO:0000259" key="3">
    <source>
        <dbReference type="PROSITE" id="PS50076"/>
    </source>
</evidence>
<accession>A0A6J6KYJ2</accession>
<dbReference type="EMBL" id="CAEZWB010000140">
    <property type="protein sequence ID" value="CAB4653968.1"/>
    <property type="molecule type" value="Genomic_DNA"/>
</dbReference>
<gene>
    <name evidence="4" type="ORF">UFOPK2166_00987</name>
</gene>
<dbReference type="Gene3D" id="1.10.287.110">
    <property type="entry name" value="DnaJ domain"/>
    <property type="match status" value="1"/>
</dbReference>
<dbReference type="SMART" id="SM00271">
    <property type="entry name" value="DnaJ"/>
    <property type="match status" value="1"/>
</dbReference>
<dbReference type="PANTHER" id="PTHR43096:SF52">
    <property type="entry name" value="DNAJ HOMOLOG 1, MITOCHONDRIAL-RELATED"/>
    <property type="match status" value="1"/>
</dbReference>
<evidence type="ECO:0000256" key="2">
    <source>
        <dbReference type="SAM" id="Phobius"/>
    </source>
</evidence>
<feature type="domain" description="J" evidence="3">
    <location>
        <begin position="2"/>
        <end position="68"/>
    </location>
</feature>
<dbReference type="GO" id="GO:0051082">
    <property type="term" value="F:unfolded protein binding"/>
    <property type="evidence" value="ECO:0007669"/>
    <property type="project" value="TreeGrafter"/>
</dbReference>
<keyword evidence="2" id="KW-1133">Transmembrane helix</keyword>
<organism evidence="4">
    <name type="scientific">freshwater metagenome</name>
    <dbReference type="NCBI Taxonomy" id="449393"/>
    <lineage>
        <taxon>unclassified sequences</taxon>
        <taxon>metagenomes</taxon>
        <taxon>ecological metagenomes</taxon>
    </lineage>
</organism>
<dbReference type="PANTHER" id="PTHR43096">
    <property type="entry name" value="DNAJ HOMOLOG 1, MITOCHONDRIAL-RELATED"/>
    <property type="match status" value="1"/>
</dbReference>
<keyword evidence="2" id="KW-0812">Transmembrane</keyword>